<sequence>MKNIFEVIIIKIRQKFPLHPGFCNRLREKWPKFLIIQGLRAKMTKAYSL</sequence>
<organism evidence="1 2">
    <name type="scientific">Candidatus Omnitrophus magneticus</name>
    <dbReference type="NCBI Taxonomy" id="1609969"/>
    <lineage>
        <taxon>Bacteria</taxon>
        <taxon>Pseudomonadati</taxon>
        <taxon>Candidatus Omnitrophota</taxon>
        <taxon>Candidatus Omnitrophus</taxon>
    </lineage>
</organism>
<dbReference type="EMBL" id="JYNY01000173">
    <property type="protein sequence ID" value="KJJ85370.1"/>
    <property type="molecule type" value="Genomic_DNA"/>
</dbReference>
<proteinExistence type="predicted"/>
<evidence type="ECO:0000313" key="2">
    <source>
        <dbReference type="Proteomes" id="UP000033428"/>
    </source>
</evidence>
<keyword evidence="2" id="KW-1185">Reference proteome</keyword>
<reference evidence="1 2" key="1">
    <citation type="submission" date="2015-02" db="EMBL/GenBank/DDBJ databases">
        <title>Single-cell genomics of uncultivated deep-branching MTB reveals a conserved set of magnetosome genes.</title>
        <authorList>
            <person name="Kolinko S."/>
            <person name="Richter M."/>
            <person name="Glockner F.O."/>
            <person name="Brachmann A."/>
            <person name="Schuler D."/>
        </authorList>
    </citation>
    <scope>NUCLEOTIDE SEQUENCE [LARGE SCALE GENOMIC DNA]</scope>
    <source>
        <strain evidence="1">SKK-01</strain>
    </source>
</reference>
<accession>A0A0F0CVB5</accession>
<dbReference type="Proteomes" id="UP000033428">
    <property type="component" value="Unassembled WGS sequence"/>
</dbReference>
<name>A0A0F0CVB5_9BACT</name>
<dbReference type="AlphaFoldDB" id="A0A0F0CVB5"/>
<evidence type="ECO:0000313" key="1">
    <source>
        <dbReference type="EMBL" id="KJJ85370.1"/>
    </source>
</evidence>
<protein>
    <submittedName>
        <fullName evidence="1">Uncharacterized protein</fullName>
    </submittedName>
</protein>
<gene>
    <name evidence="1" type="ORF">OMAG_000769</name>
</gene>
<comment type="caution">
    <text evidence="1">The sequence shown here is derived from an EMBL/GenBank/DDBJ whole genome shotgun (WGS) entry which is preliminary data.</text>
</comment>